<dbReference type="PANTHER" id="PTHR45661:SF3">
    <property type="entry name" value="IG-LIKE DOMAIN-CONTAINING PROTEIN"/>
    <property type="match status" value="1"/>
</dbReference>
<dbReference type="VEuPathDB" id="TrichDB:TVAG_219340"/>
<keyword evidence="2" id="KW-1185">Reference proteome</keyword>
<proteinExistence type="predicted"/>
<dbReference type="STRING" id="5722.A2DI40"/>
<dbReference type="InterPro" id="IPR032675">
    <property type="entry name" value="LRR_dom_sf"/>
</dbReference>
<dbReference type="AlphaFoldDB" id="A2DI40"/>
<dbReference type="EMBL" id="DS113203">
    <property type="protein sequence ID" value="EAY19836.1"/>
    <property type="molecule type" value="Genomic_DNA"/>
</dbReference>
<dbReference type="Proteomes" id="UP000001542">
    <property type="component" value="Unassembled WGS sequence"/>
</dbReference>
<reference evidence="1" key="2">
    <citation type="journal article" date="2007" name="Science">
        <title>Draft genome sequence of the sexually transmitted pathogen Trichomonas vaginalis.</title>
        <authorList>
            <person name="Carlton J.M."/>
            <person name="Hirt R.P."/>
            <person name="Silva J.C."/>
            <person name="Delcher A.L."/>
            <person name="Schatz M."/>
            <person name="Zhao Q."/>
            <person name="Wortman J.R."/>
            <person name="Bidwell S.L."/>
            <person name="Alsmark U.C.M."/>
            <person name="Besteiro S."/>
            <person name="Sicheritz-Ponten T."/>
            <person name="Noel C.J."/>
            <person name="Dacks J.B."/>
            <person name="Foster P.G."/>
            <person name="Simillion C."/>
            <person name="Van de Peer Y."/>
            <person name="Miranda-Saavedra D."/>
            <person name="Barton G.J."/>
            <person name="Westrop G.D."/>
            <person name="Mueller S."/>
            <person name="Dessi D."/>
            <person name="Fiori P.L."/>
            <person name="Ren Q."/>
            <person name="Paulsen I."/>
            <person name="Zhang H."/>
            <person name="Bastida-Corcuera F.D."/>
            <person name="Simoes-Barbosa A."/>
            <person name="Brown M.T."/>
            <person name="Hayes R.D."/>
            <person name="Mukherjee M."/>
            <person name="Okumura C.Y."/>
            <person name="Schneider R."/>
            <person name="Smith A.J."/>
            <person name="Vanacova S."/>
            <person name="Villalvazo M."/>
            <person name="Haas B.J."/>
            <person name="Pertea M."/>
            <person name="Feldblyum T.V."/>
            <person name="Utterback T.R."/>
            <person name="Shu C.L."/>
            <person name="Osoegawa K."/>
            <person name="de Jong P.J."/>
            <person name="Hrdy I."/>
            <person name="Horvathova L."/>
            <person name="Zubacova Z."/>
            <person name="Dolezal P."/>
            <person name="Malik S.B."/>
            <person name="Logsdon J.M. Jr."/>
            <person name="Henze K."/>
            <person name="Gupta A."/>
            <person name="Wang C.C."/>
            <person name="Dunne R.L."/>
            <person name="Upcroft J.A."/>
            <person name="Upcroft P."/>
            <person name="White O."/>
            <person name="Salzberg S.L."/>
            <person name="Tang P."/>
            <person name="Chiu C.-H."/>
            <person name="Lee Y.-S."/>
            <person name="Embley T.M."/>
            <person name="Coombs G.H."/>
            <person name="Mottram J.C."/>
            <person name="Tachezy J."/>
            <person name="Fraser-Liggett C.M."/>
            <person name="Johnson P.J."/>
        </authorList>
    </citation>
    <scope>NUCLEOTIDE SEQUENCE [LARGE SCALE GENOMIC DNA]</scope>
    <source>
        <strain evidence="1">G3</strain>
    </source>
</reference>
<name>A2DI40_TRIV3</name>
<evidence type="ECO:0000313" key="1">
    <source>
        <dbReference type="EMBL" id="EAY19836.1"/>
    </source>
</evidence>
<gene>
    <name evidence="1" type="ORF">TVAG_129440</name>
</gene>
<reference evidence="1" key="1">
    <citation type="submission" date="2006-10" db="EMBL/GenBank/DDBJ databases">
        <authorList>
            <person name="Amadeo P."/>
            <person name="Zhao Q."/>
            <person name="Wortman J."/>
            <person name="Fraser-Liggett C."/>
            <person name="Carlton J."/>
        </authorList>
    </citation>
    <scope>NUCLEOTIDE SEQUENCE</scope>
    <source>
        <strain evidence="1">G3</strain>
    </source>
</reference>
<protein>
    <submittedName>
        <fullName evidence="1">Leucine Rich Repeat family protein</fullName>
    </submittedName>
</protein>
<dbReference type="SUPFAM" id="SSF52058">
    <property type="entry name" value="L domain-like"/>
    <property type="match status" value="1"/>
</dbReference>
<dbReference type="Pfam" id="PF13306">
    <property type="entry name" value="LRR_5"/>
    <property type="match status" value="3"/>
</dbReference>
<dbReference type="InParanoid" id="A2DI40"/>
<accession>A2DI40</accession>
<dbReference type="RefSeq" id="XP_001580822.1">
    <property type="nucleotide sequence ID" value="XM_001580772.1"/>
</dbReference>
<dbReference type="InterPro" id="IPR053139">
    <property type="entry name" value="Surface_bspA-like"/>
</dbReference>
<dbReference type="Gene3D" id="3.80.10.10">
    <property type="entry name" value="Ribonuclease Inhibitor"/>
    <property type="match status" value="2"/>
</dbReference>
<sequence>MPDPDLIISSNCLEIYGSGVSDYCFLYSKETLRSFRFGPNPKLTTIGKYSFYKCTKLQQIDLSSCTKLLVICENAFSYCISVTELFLPEGLQNIEMYGFSYIKIQSIEIPSSVIDIKAYGFGYINTLASITFKEGSKLRSLQTNAFIAASFVEFKVPESVQYITGMFANYVLTFSIIKVHQNNKYFVSDNFAVYSKDYQAIYSFAPNSSFTYEINQKVKIIKYGAFKNAKCASITIPSGVTSIEGWAFATATNLKQIKLPPNITIINEHCFYNSGLTSIDIPEKVTKIDTGAFQGCNFLKTILLPGNLTEVGGSAFPSNPNINFTFKGDSQIMIDNQMLIMAKDNSSISLLLDSSVTSIKIPSQVKRIKLSAFSEKKSLSSITCDGTSELEVIEESAFSYCSSLTSIPYFPKLKEIGNFAFYQTRLSSQFIFPTNFTFLGTSAFSGVRTLPSVTFSSTVKK</sequence>
<dbReference type="KEGG" id="tva:5465376"/>
<evidence type="ECO:0000313" key="2">
    <source>
        <dbReference type="Proteomes" id="UP000001542"/>
    </source>
</evidence>
<dbReference type="InterPro" id="IPR026906">
    <property type="entry name" value="LRR_5"/>
</dbReference>
<dbReference type="VEuPathDB" id="TrichDB:TVAGG3_0712780"/>
<dbReference type="PANTHER" id="PTHR45661">
    <property type="entry name" value="SURFACE ANTIGEN"/>
    <property type="match status" value="1"/>
</dbReference>
<organism evidence="1 2">
    <name type="scientific">Trichomonas vaginalis (strain ATCC PRA-98 / G3)</name>
    <dbReference type="NCBI Taxonomy" id="412133"/>
    <lineage>
        <taxon>Eukaryota</taxon>
        <taxon>Metamonada</taxon>
        <taxon>Parabasalia</taxon>
        <taxon>Trichomonadida</taxon>
        <taxon>Trichomonadidae</taxon>
        <taxon>Trichomonas</taxon>
    </lineage>
</organism>